<evidence type="ECO:0000256" key="3">
    <source>
        <dbReference type="SAM" id="MobiDB-lite"/>
    </source>
</evidence>
<dbReference type="InterPro" id="IPR051023">
    <property type="entry name" value="PP2A_Regulatory_Subunit_A"/>
</dbReference>
<protein>
    <submittedName>
        <fullName evidence="4">ARM repeat-containing protein</fullName>
    </submittedName>
</protein>
<feature type="compositionally biased region" description="Polar residues" evidence="3">
    <location>
        <begin position="457"/>
        <end position="476"/>
    </location>
</feature>
<dbReference type="InterPro" id="IPR000357">
    <property type="entry name" value="HEAT"/>
</dbReference>
<keyword evidence="1" id="KW-0677">Repeat</keyword>
<dbReference type="PANTHER" id="PTHR10648">
    <property type="entry name" value="SERINE/THREONINE-PROTEIN PHOSPHATASE PP2A 65 KDA REGULATORY SUBUNIT"/>
    <property type="match status" value="1"/>
</dbReference>
<feature type="repeat" description="HEAT" evidence="2">
    <location>
        <begin position="750"/>
        <end position="788"/>
    </location>
</feature>
<feature type="compositionally biased region" description="Low complexity" evidence="3">
    <location>
        <begin position="113"/>
        <end position="132"/>
    </location>
</feature>
<dbReference type="Gene3D" id="1.25.10.10">
    <property type="entry name" value="Leucine-rich Repeat Variant"/>
    <property type="match status" value="1"/>
</dbReference>
<feature type="region of interest" description="Disordered" evidence="3">
    <location>
        <begin position="1"/>
        <end position="150"/>
    </location>
</feature>
<keyword evidence="5" id="KW-1185">Reference proteome</keyword>
<dbReference type="Pfam" id="PF02985">
    <property type="entry name" value="HEAT"/>
    <property type="match status" value="2"/>
</dbReference>
<feature type="compositionally biased region" description="Polar residues" evidence="3">
    <location>
        <begin position="40"/>
        <end position="52"/>
    </location>
</feature>
<feature type="compositionally biased region" description="Basic and acidic residues" evidence="3">
    <location>
        <begin position="333"/>
        <end position="346"/>
    </location>
</feature>
<proteinExistence type="predicted"/>
<sequence length="1206" mass="130107">MQSLALDIGPAAQPRSPAGMHSNPFEATSSPTGARVLDSPQGQHRNPFNDMTSIPPPSPSLASAQASSGTAMLSQPFASSAEQRPPSPGASSSNPGLHIEIPPAHHAGNPFVPSGATVSPPPSSSGVPPHSAETLPNPMQSPGQPFDLGQEVSLQPANAGESSLSVDYAEFDSEGLSALEKIYLFSRSRAGFQRVFIAHALPSYLRHRRESGPDRTEEDEGGLEADEISPAEAVEYVLPLLNGLAMDEDETVKEALAAELVPIIWWFVTHCQLVEEDDAAQDEQPQPSDEPTRISVQSFTPILGTLLLSPNGQVGGPARFAVVELLNRVRRANARDRHDSEQREHSAAGPSGGLRDGRVGVMAQQEQELEEEDSYSPTGLFGSLERRLFEREMVQQVVIGMGRLDLPDEQPAFAGHADDAGYTPGAPTPVPSAHVQGVEGSYFPAVNMFQGTPAAGANSTPPATTQPPESSPSFPQYASPLSFDTASPSSTQSPVPSLTADSPSSLRTASGSSSHVPITPPNPVQYTSPEDAKIHGPSSLVPPPLVEEDELPTPEAWIPPHVASILSPRPQSPRFMASPPHALPSSHPSPLRPPSPCPSGPRPPSPPPPERNVHSPSQSHVVESRPIPIDTNSSFQPDIAAPNHSLASGDAYHPSHDVADVPDMHPFGDEGELIDDAELSEEASVGRLSSMSLMAAVTASGSIDEETKAAFVTEVERVGRDPVYWVRREASFAVGALAKVVPHEVVLISLLPLFESLYRDPSWHVRHSALFALPAILSRLPPPQRRTLALDVIVTLSRDEAQTVRSGVLEALAEVIYTFHEDADGPPPQLLRLFLGIREHDDPRLTEQHAEEPPPQSPPTTPMSWSEFVSSISVSSQQSQQDHDIYEDPARPLICAFNYPAVALTLGRERWHEIRELYLELSQNTSQNVRKTLAASLGEMAKIVGPVHAKQDLLPVWWSSIRSEEAEVRLKAVECLGTLVPALGDAERAHLLKGLNGEVWTRLKGWREREAAIKALGGWASISAIDEVVLRGLLRKGLQDSVASVREEAVHALAGMVSAWKSRPNSLDQLWEMLRTLAVSNSYRHRTIFLVCYQTVLLATKDVGLVSAPFLRTLEALSRDPIVDVRIKLARFLGTLQEGIPGIPQATVQAVREIAKRLAEDPSHDVQAFAQPFLAGFSTQNSRRHEMVDATKSAHIFSRPPPLAPS</sequence>
<dbReference type="InterPro" id="IPR021133">
    <property type="entry name" value="HEAT_type_2"/>
</dbReference>
<feature type="repeat" description="HEAT" evidence="2">
    <location>
        <begin position="914"/>
        <end position="952"/>
    </location>
</feature>
<gene>
    <name evidence="4" type="ORF">PsYK624_113790</name>
</gene>
<accession>A0A9P3GHV4</accession>
<dbReference type="InterPro" id="IPR004155">
    <property type="entry name" value="PBS_lyase_HEAT"/>
</dbReference>
<feature type="repeat" description="HEAT" evidence="2">
    <location>
        <begin position="953"/>
        <end position="991"/>
    </location>
</feature>
<comment type="caution">
    <text evidence="4">The sequence shown here is derived from an EMBL/GenBank/DDBJ whole genome shotgun (WGS) entry which is preliminary data.</text>
</comment>
<dbReference type="GO" id="GO:0005737">
    <property type="term" value="C:cytoplasm"/>
    <property type="evidence" value="ECO:0007669"/>
    <property type="project" value="TreeGrafter"/>
</dbReference>
<feature type="compositionally biased region" description="Low complexity" evidence="3">
    <location>
        <begin position="578"/>
        <end position="589"/>
    </location>
</feature>
<feature type="compositionally biased region" description="Polar residues" evidence="3">
    <location>
        <begin position="482"/>
        <end position="516"/>
    </location>
</feature>
<feature type="region of interest" description="Disordered" evidence="3">
    <location>
        <begin position="410"/>
        <end position="436"/>
    </location>
</feature>
<feature type="region of interest" description="Disordered" evidence="3">
    <location>
        <begin position="333"/>
        <end position="357"/>
    </location>
</feature>
<dbReference type="AlphaFoldDB" id="A0A9P3GHV4"/>
<dbReference type="PROSITE" id="PS50077">
    <property type="entry name" value="HEAT_REPEAT"/>
    <property type="match status" value="3"/>
</dbReference>
<dbReference type="OrthoDB" id="340346at2759"/>
<dbReference type="EMBL" id="BPQB01000046">
    <property type="protein sequence ID" value="GJE95198.1"/>
    <property type="molecule type" value="Genomic_DNA"/>
</dbReference>
<feature type="region of interest" description="Disordered" evidence="3">
    <location>
        <begin position="845"/>
        <end position="865"/>
    </location>
</feature>
<evidence type="ECO:0000256" key="2">
    <source>
        <dbReference type="PROSITE-ProRule" id="PRU00103"/>
    </source>
</evidence>
<dbReference type="SUPFAM" id="SSF48371">
    <property type="entry name" value="ARM repeat"/>
    <property type="match status" value="1"/>
</dbReference>
<evidence type="ECO:0000256" key="1">
    <source>
        <dbReference type="ARBA" id="ARBA00022737"/>
    </source>
</evidence>
<feature type="compositionally biased region" description="Pro residues" evidence="3">
    <location>
        <begin position="590"/>
        <end position="610"/>
    </location>
</feature>
<dbReference type="SMART" id="SM00567">
    <property type="entry name" value="EZ_HEAT"/>
    <property type="match status" value="5"/>
</dbReference>
<dbReference type="PANTHER" id="PTHR10648:SF1">
    <property type="entry name" value="SERINE_THREONINE-PROTEIN PHOSPHATASE 4 REGULATORY SUBUNIT 1"/>
    <property type="match status" value="1"/>
</dbReference>
<evidence type="ECO:0000313" key="5">
    <source>
        <dbReference type="Proteomes" id="UP000703269"/>
    </source>
</evidence>
<dbReference type="Proteomes" id="UP000703269">
    <property type="component" value="Unassembled WGS sequence"/>
</dbReference>
<reference evidence="4 5" key="1">
    <citation type="submission" date="2021-08" db="EMBL/GenBank/DDBJ databases">
        <title>Draft Genome Sequence of Phanerochaete sordida strain YK-624.</title>
        <authorList>
            <person name="Mori T."/>
            <person name="Dohra H."/>
            <person name="Suzuki T."/>
            <person name="Kawagishi H."/>
            <person name="Hirai H."/>
        </authorList>
    </citation>
    <scope>NUCLEOTIDE SEQUENCE [LARGE SCALE GENOMIC DNA]</scope>
    <source>
        <strain evidence="4 5">YK-624</strain>
    </source>
</reference>
<feature type="region of interest" description="Disordered" evidence="3">
    <location>
        <begin position="563"/>
        <end position="649"/>
    </location>
</feature>
<feature type="region of interest" description="Disordered" evidence="3">
    <location>
        <begin position="453"/>
        <end position="551"/>
    </location>
</feature>
<feature type="compositionally biased region" description="Polar residues" evidence="3">
    <location>
        <begin position="69"/>
        <end position="82"/>
    </location>
</feature>
<name>A0A9P3GHV4_9APHY</name>
<dbReference type="InterPro" id="IPR011989">
    <property type="entry name" value="ARM-like"/>
</dbReference>
<evidence type="ECO:0000313" key="4">
    <source>
        <dbReference type="EMBL" id="GJE95198.1"/>
    </source>
</evidence>
<dbReference type="InterPro" id="IPR016024">
    <property type="entry name" value="ARM-type_fold"/>
</dbReference>
<dbReference type="GO" id="GO:0019888">
    <property type="term" value="F:protein phosphatase regulator activity"/>
    <property type="evidence" value="ECO:0007669"/>
    <property type="project" value="TreeGrafter"/>
</dbReference>
<organism evidence="4 5">
    <name type="scientific">Phanerochaete sordida</name>
    <dbReference type="NCBI Taxonomy" id="48140"/>
    <lineage>
        <taxon>Eukaryota</taxon>
        <taxon>Fungi</taxon>
        <taxon>Dikarya</taxon>
        <taxon>Basidiomycota</taxon>
        <taxon>Agaricomycotina</taxon>
        <taxon>Agaricomycetes</taxon>
        <taxon>Polyporales</taxon>
        <taxon>Phanerochaetaceae</taxon>
        <taxon>Phanerochaete</taxon>
    </lineage>
</organism>